<evidence type="ECO:0000256" key="2">
    <source>
        <dbReference type="ARBA" id="ARBA00022676"/>
    </source>
</evidence>
<dbReference type="InterPro" id="IPR001296">
    <property type="entry name" value="Glyco_trans_1"/>
</dbReference>
<dbReference type="RefSeq" id="WP_168486818.1">
    <property type="nucleotide sequence ID" value="NZ_JAAZSQ010000011.1"/>
</dbReference>
<protein>
    <recommendedName>
        <fullName evidence="1">D-inositol 3-phosphate glycosyltransferase</fullName>
    </recommendedName>
</protein>
<feature type="domain" description="Glycosyl transferase family 1" evidence="4">
    <location>
        <begin position="213"/>
        <end position="361"/>
    </location>
</feature>
<dbReference type="Pfam" id="PF00534">
    <property type="entry name" value="Glycos_transf_1"/>
    <property type="match status" value="1"/>
</dbReference>
<dbReference type="InterPro" id="IPR028098">
    <property type="entry name" value="Glyco_trans_4-like_N"/>
</dbReference>
<name>A0A7X6HGU1_9MICC</name>
<evidence type="ECO:0000313" key="7">
    <source>
        <dbReference type="Proteomes" id="UP000544090"/>
    </source>
</evidence>
<dbReference type="PANTHER" id="PTHR45947">
    <property type="entry name" value="SULFOQUINOVOSYL TRANSFERASE SQD2"/>
    <property type="match status" value="1"/>
</dbReference>
<reference evidence="6 7" key="1">
    <citation type="submission" date="2020-04" db="EMBL/GenBank/DDBJ databases">
        <title>Arthrobacter sp. nov.</title>
        <authorList>
            <person name="Liu S."/>
        </authorList>
    </citation>
    <scope>NUCLEOTIDE SEQUENCE [LARGE SCALE GENOMIC DNA]</scope>
    <source>
        <strain evidence="6 7">E918</strain>
    </source>
</reference>
<gene>
    <name evidence="6" type="ORF">HGG74_12615</name>
</gene>
<dbReference type="PANTHER" id="PTHR45947:SF3">
    <property type="entry name" value="SULFOQUINOVOSYL TRANSFERASE SQD2"/>
    <property type="match status" value="1"/>
</dbReference>
<dbReference type="InterPro" id="IPR050194">
    <property type="entry name" value="Glycosyltransferase_grp1"/>
</dbReference>
<evidence type="ECO:0000313" key="6">
    <source>
        <dbReference type="EMBL" id="NKX55367.1"/>
    </source>
</evidence>
<keyword evidence="7" id="KW-1185">Reference proteome</keyword>
<evidence type="ECO:0000259" key="4">
    <source>
        <dbReference type="Pfam" id="PF00534"/>
    </source>
</evidence>
<dbReference type="GO" id="GO:1901137">
    <property type="term" value="P:carbohydrate derivative biosynthetic process"/>
    <property type="evidence" value="ECO:0007669"/>
    <property type="project" value="UniProtKB-ARBA"/>
</dbReference>
<dbReference type="GO" id="GO:0016758">
    <property type="term" value="F:hexosyltransferase activity"/>
    <property type="evidence" value="ECO:0007669"/>
    <property type="project" value="TreeGrafter"/>
</dbReference>
<proteinExistence type="predicted"/>
<evidence type="ECO:0000256" key="3">
    <source>
        <dbReference type="ARBA" id="ARBA00022679"/>
    </source>
</evidence>
<dbReference type="EMBL" id="JAAZSQ010000011">
    <property type="protein sequence ID" value="NKX55367.1"/>
    <property type="molecule type" value="Genomic_DNA"/>
</dbReference>
<feature type="domain" description="Glycosyltransferase subfamily 4-like N-terminal" evidence="5">
    <location>
        <begin position="18"/>
        <end position="199"/>
    </location>
</feature>
<dbReference type="AlphaFoldDB" id="A0A7X6HGU1"/>
<dbReference type="SUPFAM" id="SSF53756">
    <property type="entry name" value="UDP-Glycosyltransferase/glycogen phosphorylase"/>
    <property type="match status" value="1"/>
</dbReference>
<dbReference type="Proteomes" id="UP000544090">
    <property type="component" value="Unassembled WGS sequence"/>
</dbReference>
<keyword evidence="3 6" id="KW-0808">Transferase</keyword>
<sequence>MRILLLTHSYTPEVSPPQRRWSQFITHFRQRGWEVDVVAPIAHLPEGRRTLPKDQAGRAFRRHAGDHGERIRRVPFLPHRTTRLGRLANHLFSAACSIPAALMGPRPDVVVVTVPSLPILGAGYLAARLLRAPLAVDMRDAWPDIARDARLVQGSAKSVVERIIIAIQDRADLVVTVTYGFAEILRQRGLKNVATVSNGVDLDFIEELPEPSAAPGRLEVVYLGNHGESQRLDVVVKAAALVGDKMQLTMVGHGVERNHLIELAAELDAPVEFHPPANRTAVMEYYRRADTCVVSLRDDWKSFESTIPSKTYEVLALGRHVTGIVRGEARKILDDSGAGDVVGAYPEAVAQLWRDLLDDRSRLATGGRGREWVRNNANVPALAASYMELLESVAAAGRTAAAGKRP</sequence>
<keyword evidence="2" id="KW-0328">Glycosyltransferase</keyword>
<dbReference type="Gene3D" id="3.40.50.2000">
    <property type="entry name" value="Glycogen Phosphorylase B"/>
    <property type="match status" value="2"/>
</dbReference>
<accession>A0A7X6HGU1</accession>
<organism evidence="6 7">
    <name type="scientific">Arthrobacter mobilis</name>
    <dbReference type="NCBI Taxonomy" id="2724944"/>
    <lineage>
        <taxon>Bacteria</taxon>
        <taxon>Bacillati</taxon>
        <taxon>Actinomycetota</taxon>
        <taxon>Actinomycetes</taxon>
        <taxon>Micrococcales</taxon>
        <taxon>Micrococcaceae</taxon>
        <taxon>Arthrobacter</taxon>
    </lineage>
</organism>
<evidence type="ECO:0000259" key="5">
    <source>
        <dbReference type="Pfam" id="PF13579"/>
    </source>
</evidence>
<comment type="caution">
    <text evidence="6">The sequence shown here is derived from an EMBL/GenBank/DDBJ whole genome shotgun (WGS) entry which is preliminary data.</text>
</comment>
<dbReference type="CDD" id="cd03794">
    <property type="entry name" value="GT4_WbuB-like"/>
    <property type="match status" value="1"/>
</dbReference>
<evidence type="ECO:0000256" key="1">
    <source>
        <dbReference type="ARBA" id="ARBA00021292"/>
    </source>
</evidence>
<dbReference type="Pfam" id="PF13579">
    <property type="entry name" value="Glyco_trans_4_4"/>
    <property type="match status" value="1"/>
</dbReference>